<feature type="domain" description="Major facilitator superfamily (MFS) profile" evidence="5">
    <location>
        <begin position="6"/>
        <end position="403"/>
    </location>
</feature>
<evidence type="ECO:0000256" key="4">
    <source>
        <dbReference type="SAM" id="Phobius"/>
    </source>
</evidence>
<dbReference type="PANTHER" id="PTHR23530">
    <property type="entry name" value="TRANSPORT PROTEIN-RELATED"/>
    <property type="match status" value="1"/>
</dbReference>
<dbReference type="InterPro" id="IPR053160">
    <property type="entry name" value="MFS_DHA3_Transporter"/>
</dbReference>
<feature type="transmembrane region" description="Helical" evidence="4">
    <location>
        <begin position="378"/>
        <end position="399"/>
    </location>
</feature>
<dbReference type="STRING" id="573413.Spirs_2344"/>
<dbReference type="SUPFAM" id="SSF103473">
    <property type="entry name" value="MFS general substrate transporter"/>
    <property type="match status" value="1"/>
</dbReference>
<protein>
    <submittedName>
        <fullName evidence="6">Major facilitator superfamily MFS_1</fullName>
    </submittedName>
</protein>
<dbReference type="InterPro" id="IPR036259">
    <property type="entry name" value="MFS_trans_sf"/>
</dbReference>
<reference evidence="6 7" key="1">
    <citation type="journal article" date="2010" name="Stand. Genomic Sci.">
        <title>Complete genome sequence of Spirochaeta smaragdinae type strain (SEBR 4228).</title>
        <authorList>
            <person name="Mavromatis K."/>
            <person name="Yasawong M."/>
            <person name="Chertkov O."/>
            <person name="Lapidus A."/>
            <person name="Lucas S."/>
            <person name="Nolan M."/>
            <person name="Del Rio T.G."/>
            <person name="Tice H."/>
            <person name="Cheng J.F."/>
            <person name="Pitluck S."/>
            <person name="Liolios K."/>
            <person name="Ivanova N."/>
            <person name="Tapia R."/>
            <person name="Han C."/>
            <person name="Bruce D."/>
            <person name="Goodwin L."/>
            <person name="Pati A."/>
            <person name="Chen A."/>
            <person name="Palaniappan K."/>
            <person name="Land M."/>
            <person name="Hauser L."/>
            <person name="Chang Y.J."/>
            <person name="Jeffries C.D."/>
            <person name="Detter J.C."/>
            <person name="Rohde M."/>
            <person name="Brambilla E."/>
            <person name="Spring S."/>
            <person name="Goker M."/>
            <person name="Sikorski J."/>
            <person name="Woyke T."/>
            <person name="Bristow J."/>
            <person name="Eisen J.A."/>
            <person name="Markowitz V."/>
            <person name="Hugenholtz P."/>
            <person name="Klenk H.P."/>
            <person name="Kyrpides N.C."/>
        </authorList>
    </citation>
    <scope>NUCLEOTIDE SEQUENCE [LARGE SCALE GENOMIC DNA]</scope>
    <source>
        <strain evidence="7">DSM 11293 / JCM 15392 / SEBR 4228</strain>
    </source>
</reference>
<dbReference type="RefSeq" id="WP_013254922.1">
    <property type="nucleotide sequence ID" value="NC_014364.1"/>
</dbReference>
<keyword evidence="1 4" id="KW-0812">Transmembrane</keyword>
<feature type="transmembrane region" description="Helical" evidence="4">
    <location>
        <begin position="291"/>
        <end position="311"/>
    </location>
</feature>
<sequence length="403" mass="44751">MAIEKASIIPFFNRFSHWFSVGIGTSVMSLMMLSKGSSVDTLGLITALYSIFIVIFEFPSGIISDIVGQKTVYQFSLIIAIVGYTILFFSNSIVTLFVGFAMYGVSRAFSSGSIEALFINKYIKDHGKENLHKFLSILNAGEILGLSMGALTGGVIPMVWEKYFPGRNRYNGNLTAQILILFFIFICTLIVVKEPANTTKTNKRLGKYVKESLNTVVNSRNIILLIVGTMIWGFCFNAIELYWQPKMSWILKGETKTWIFGVINSGYFLASLVGVGIINLILRKKSDKSNWLLFMGRIITGALIIVLSFQARLFSFATIYLLLFMVNGMLSIPEGTLLNSVIPDEKRSSLLSLSSLMMQFGGIIGSLVYSLLVGMIKISGIWILSGIVFGLSSCIFLRIKKEE</sequence>
<keyword evidence="3 4" id="KW-0472">Membrane</keyword>
<dbReference type="PANTHER" id="PTHR23530:SF1">
    <property type="entry name" value="PERMEASE, MAJOR FACILITATOR SUPERFAMILY-RELATED"/>
    <property type="match status" value="1"/>
</dbReference>
<feature type="transmembrane region" description="Helical" evidence="4">
    <location>
        <begin position="134"/>
        <end position="160"/>
    </location>
</feature>
<feature type="transmembrane region" description="Helical" evidence="4">
    <location>
        <begin position="222"/>
        <end position="243"/>
    </location>
</feature>
<dbReference type="GO" id="GO:0022857">
    <property type="term" value="F:transmembrane transporter activity"/>
    <property type="evidence" value="ECO:0007669"/>
    <property type="project" value="InterPro"/>
</dbReference>
<keyword evidence="7" id="KW-1185">Reference proteome</keyword>
<dbReference type="InterPro" id="IPR011701">
    <property type="entry name" value="MFS"/>
</dbReference>
<feature type="transmembrane region" description="Helical" evidence="4">
    <location>
        <begin position="75"/>
        <end position="103"/>
    </location>
</feature>
<dbReference type="Gene3D" id="1.20.1250.20">
    <property type="entry name" value="MFS general substrate transporter like domains"/>
    <property type="match status" value="1"/>
</dbReference>
<feature type="transmembrane region" description="Helical" evidence="4">
    <location>
        <begin position="317"/>
        <end position="338"/>
    </location>
</feature>
<evidence type="ECO:0000259" key="5">
    <source>
        <dbReference type="PROSITE" id="PS50850"/>
    </source>
</evidence>
<dbReference type="EMBL" id="CP002116">
    <property type="protein sequence ID" value="ADK81459.1"/>
    <property type="molecule type" value="Genomic_DNA"/>
</dbReference>
<dbReference type="OrthoDB" id="9816124at2"/>
<keyword evidence="2 4" id="KW-1133">Transmembrane helix</keyword>
<proteinExistence type="predicted"/>
<dbReference type="Proteomes" id="UP000002318">
    <property type="component" value="Chromosome"/>
</dbReference>
<organism evidence="6 7">
    <name type="scientific">Sediminispirochaeta smaragdinae (strain DSM 11293 / JCM 15392 / SEBR 4228)</name>
    <name type="common">Spirochaeta smaragdinae</name>
    <dbReference type="NCBI Taxonomy" id="573413"/>
    <lineage>
        <taxon>Bacteria</taxon>
        <taxon>Pseudomonadati</taxon>
        <taxon>Spirochaetota</taxon>
        <taxon>Spirochaetia</taxon>
        <taxon>Spirochaetales</taxon>
        <taxon>Spirochaetaceae</taxon>
        <taxon>Sediminispirochaeta</taxon>
    </lineage>
</organism>
<evidence type="ECO:0000313" key="6">
    <source>
        <dbReference type="EMBL" id="ADK81459.1"/>
    </source>
</evidence>
<dbReference type="Pfam" id="PF07690">
    <property type="entry name" value="MFS_1"/>
    <property type="match status" value="1"/>
</dbReference>
<feature type="transmembrane region" description="Helical" evidence="4">
    <location>
        <begin position="15"/>
        <end position="34"/>
    </location>
</feature>
<gene>
    <name evidence="6" type="ordered locus">Spirs_2344</name>
</gene>
<accession>E1R1T3</accession>
<evidence type="ECO:0000313" key="7">
    <source>
        <dbReference type="Proteomes" id="UP000002318"/>
    </source>
</evidence>
<name>E1R1T3_SEDSS</name>
<feature type="transmembrane region" description="Helical" evidence="4">
    <location>
        <begin position="41"/>
        <end position="63"/>
    </location>
</feature>
<evidence type="ECO:0000256" key="1">
    <source>
        <dbReference type="ARBA" id="ARBA00022692"/>
    </source>
</evidence>
<evidence type="ECO:0000256" key="2">
    <source>
        <dbReference type="ARBA" id="ARBA00022989"/>
    </source>
</evidence>
<feature type="transmembrane region" description="Helical" evidence="4">
    <location>
        <begin position="258"/>
        <end position="282"/>
    </location>
</feature>
<dbReference type="PROSITE" id="PS50850">
    <property type="entry name" value="MFS"/>
    <property type="match status" value="1"/>
</dbReference>
<feature type="transmembrane region" description="Helical" evidence="4">
    <location>
        <begin position="350"/>
        <end position="372"/>
    </location>
</feature>
<evidence type="ECO:0000256" key="3">
    <source>
        <dbReference type="ARBA" id="ARBA00023136"/>
    </source>
</evidence>
<dbReference type="HOGENOM" id="CLU_046685_5_0_12"/>
<dbReference type="AlphaFoldDB" id="E1R1T3"/>
<dbReference type="eggNOG" id="COG2814">
    <property type="taxonomic scope" value="Bacteria"/>
</dbReference>
<dbReference type="KEGG" id="ssm:Spirs_2344"/>
<feature type="transmembrane region" description="Helical" evidence="4">
    <location>
        <begin position="172"/>
        <end position="192"/>
    </location>
</feature>
<dbReference type="InterPro" id="IPR020846">
    <property type="entry name" value="MFS_dom"/>
</dbReference>